<reference evidence="5" key="1">
    <citation type="submission" date="2016-05" db="EMBL/GenBank/DDBJ databases">
        <title>Comparative genomics of biotechnologically important yeasts.</title>
        <authorList>
            <consortium name="DOE Joint Genome Institute"/>
            <person name="Riley R."/>
            <person name="Haridas S."/>
            <person name="Wolfe K.H."/>
            <person name="Lopes M.R."/>
            <person name="Hittinger C.T."/>
            <person name="Goker M."/>
            <person name="Salamov A."/>
            <person name="Wisecaver J."/>
            <person name="Long T.M."/>
            <person name="Aerts A.L."/>
            <person name="Barry K."/>
            <person name="Choi C."/>
            <person name="Clum A."/>
            <person name="Coughlan A.Y."/>
            <person name="Deshpande S."/>
            <person name="Douglass A.P."/>
            <person name="Hanson S.J."/>
            <person name="Klenk H.-P."/>
            <person name="Labutti K."/>
            <person name="Lapidus A."/>
            <person name="Lindquist E."/>
            <person name="Lipzen A."/>
            <person name="Meier-Kolthoff J.P."/>
            <person name="Ohm R.A."/>
            <person name="Otillar R.P."/>
            <person name="Pangilinan J."/>
            <person name="Peng Y."/>
            <person name="Rokas A."/>
            <person name="Rosa C.A."/>
            <person name="Scheuner C."/>
            <person name="Sibirny A.A."/>
            <person name="Slot J.C."/>
            <person name="Stielow J.B."/>
            <person name="Sun H."/>
            <person name="Kurtzman C.P."/>
            <person name="Blackwell M."/>
            <person name="Grigoriev I.V."/>
            <person name="Jeffries T.W."/>
        </authorList>
    </citation>
    <scope>NUCLEOTIDE SEQUENCE [LARGE SCALE GENOMIC DNA]</scope>
    <source>
        <strain evidence="5">NRRL Y-12698</strain>
    </source>
</reference>
<dbReference type="GeneID" id="30148139"/>
<feature type="chain" id="PRO_5009134480" description="OPA3-like protein" evidence="3">
    <location>
        <begin position="18"/>
        <end position="207"/>
    </location>
</feature>
<dbReference type="PANTHER" id="PTHR12499">
    <property type="entry name" value="OPTIC ATROPHY 3 PROTEIN OPA3"/>
    <property type="match status" value="1"/>
</dbReference>
<evidence type="ECO:0000256" key="1">
    <source>
        <dbReference type="ARBA" id="ARBA00007584"/>
    </source>
</evidence>
<evidence type="ECO:0000313" key="4">
    <source>
        <dbReference type="EMBL" id="ODQ83126.1"/>
    </source>
</evidence>
<comment type="similarity">
    <text evidence="1">Belongs to the OPA3 family.</text>
</comment>
<evidence type="ECO:0000256" key="2">
    <source>
        <dbReference type="ARBA" id="ARBA00023054"/>
    </source>
</evidence>
<dbReference type="PANTHER" id="PTHR12499:SF0">
    <property type="entry name" value="OPTIC ATROPHY 3 PROTEIN"/>
    <property type="match status" value="1"/>
</dbReference>
<dbReference type="AlphaFoldDB" id="A0A1E3QZP9"/>
<dbReference type="Proteomes" id="UP000094336">
    <property type="component" value="Unassembled WGS sequence"/>
</dbReference>
<accession>A0A1E3QZP9</accession>
<dbReference type="InterPro" id="IPR010754">
    <property type="entry name" value="OPA3-like"/>
</dbReference>
<sequence length="207" mass="23383">MSGLALKFTALLVRTVAKPVANVMKQQAKEHEFFRTTCIKIAQRLHKTDVQLRMNLLGDKNVKVRPLNDTRAIENGANFISETFIFSVAGGLILFEAMRSRNKEAGRREAVADDIATLQDEIEYIKKKLVEYNVKLDDYRPPQGMRPAVLRLDEHGNNDHRKYDEEKLAEMLKGKRGPAESEFLEKVVLKSAPQQSGASESLVTEAK</sequence>
<dbReference type="GO" id="GO:0019216">
    <property type="term" value="P:regulation of lipid metabolic process"/>
    <property type="evidence" value="ECO:0007669"/>
    <property type="project" value="TreeGrafter"/>
</dbReference>
<evidence type="ECO:0000256" key="3">
    <source>
        <dbReference type="SAM" id="SignalP"/>
    </source>
</evidence>
<organism evidence="4 5">
    <name type="scientific">Babjeviella inositovora NRRL Y-12698</name>
    <dbReference type="NCBI Taxonomy" id="984486"/>
    <lineage>
        <taxon>Eukaryota</taxon>
        <taxon>Fungi</taxon>
        <taxon>Dikarya</taxon>
        <taxon>Ascomycota</taxon>
        <taxon>Saccharomycotina</taxon>
        <taxon>Pichiomycetes</taxon>
        <taxon>Serinales incertae sedis</taxon>
        <taxon>Babjeviella</taxon>
    </lineage>
</organism>
<protein>
    <recommendedName>
        <fullName evidence="6">OPA3-like protein</fullName>
    </recommendedName>
</protein>
<dbReference type="OrthoDB" id="2129069at2759"/>
<dbReference type="EMBL" id="KV454426">
    <property type="protein sequence ID" value="ODQ83126.1"/>
    <property type="molecule type" value="Genomic_DNA"/>
</dbReference>
<feature type="signal peptide" evidence="3">
    <location>
        <begin position="1"/>
        <end position="17"/>
    </location>
</feature>
<dbReference type="RefSeq" id="XP_018988454.1">
    <property type="nucleotide sequence ID" value="XM_019130286.1"/>
</dbReference>
<proteinExistence type="inferred from homology"/>
<keyword evidence="5" id="KW-1185">Reference proteome</keyword>
<keyword evidence="3" id="KW-0732">Signal</keyword>
<evidence type="ECO:0008006" key="6">
    <source>
        <dbReference type="Google" id="ProtNLM"/>
    </source>
</evidence>
<dbReference type="GO" id="GO:0005739">
    <property type="term" value="C:mitochondrion"/>
    <property type="evidence" value="ECO:0007669"/>
    <property type="project" value="TreeGrafter"/>
</dbReference>
<evidence type="ECO:0000313" key="5">
    <source>
        <dbReference type="Proteomes" id="UP000094336"/>
    </source>
</evidence>
<gene>
    <name evidence="4" type="ORF">BABINDRAFT_164831</name>
</gene>
<keyword evidence="2" id="KW-0175">Coiled coil</keyword>
<name>A0A1E3QZP9_9ASCO</name>
<dbReference type="Pfam" id="PF07047">
    <property type="entry name" value="OPA3"/>
    <property type="match status" value="1"/>
</dbReference>